<dbReference type="AlphaFoldDB" id="A0A2N5UPV0"/>
<dbReference type="EMBL" id="PGCI01000110">
    <property type="protein sequence ID" value="PLW39788.1"/>
    <property type="molecule type" value="Genomic_DNA"/>
</dbReference>
<evidence type="ECO:0000313" key="3">
    <source>
        <dbReference type="Proteomes" id="UP000235392"/>
    </source>
</evidence>
<evidence type="ECO:0000313" key="2">
    <source>
        <dbReference type="EMBL" id="PLW39788.1"/>
    </source>
</evidence>
<sequence>MRLGVWSTAQKGRPSHLQHEQQQQQQKQQQQQQKQQQQKQQQQQQKQQQQKQQQHAGLNAAECTSGITPTLPLSASCNAGHLINGIAR</sequence>
<protein>
    <submittedName>
        <fullName evidence="2">Uncharacterized protein</fullName>
    </submittedName>
</protein>
<feature type="compositionally biased region" description="Low complexity" evidence="1">
    <location>
        <begin position="21"/>
        <end position="54"/>
    </location>
</feature>
<evidence type="ECO:0000256" key="1">
    <source>
        <dbReference type="SAM" id="MobiDB-lite"/>
    </source>
</evidence>
<proteinExistence type="predicted"/>
<accession>A0A2N5UPV0</accession>
<reference evidence="2 3" key="1">
    <citation type="submission" date="2017-11" db="EMBL/GenBank/DDBJ databases">
        <title>De novo assembly and phasing of dikaryotic genomes from two isolates of Puccinia coronata f. sp. avenae, the causal agent of oat crown rust.</title>
        <authorList>
            <person name="Miller M.E."/>
            <person name="Zhang Y."/>
            <person name="Omidvar V."/>
            <person name="Sperschneider J."/>
            <person name="Schwessinger B."/>
            <person name="Raley C."/>
            <person name="Palmer J.M."/>
            <person name="Garnica D."/>
            <person name="Upadhyaya N."/>
            <person name="Rathjen J."/>
            <person name="Taylor J.M."/>
            <person name="Park R.F."/>
            <person name="Dodds P.N."/>
            <person name="Hirsch C.D."/>
            <person name="Kianian S.F."/>
            <person name="Figueroa M."/>
        </authorList>
    </citation>
    <scope>NUCLEOTIDE SEQUENCE [LARGE SCALE GENOMIC DNA]</scope>
    <source>
        <strain evidence="2">12SD80</strain>
    </source>
</reference>
<gene>
    <name evidence="2" type="ORF">PCASD_10723</name>
</gene>
<comment type="caution">
    <text evidence="2">The sequence shown here is derived from an EMBL/GenBank/DDBJ whole genome shotgun (WGS) entry which is preliminary data.</text>
</comment>
<organism evidence="2 3">
    <name type="scientific">Puccinia coronata f. sp. avenae</name>
    <dbReference type="NCBI Taxonomy" id="200324"/>
    <lineage>
        <taxon>Eukaryota</taxon>
        <taxon>Fungi</taxon>
        <taxon>Dikarya</taxon>
        <taxon>Basidiomycota</taxon>
        <taxon>Pucciniomycotina</taxon>
        <taxon>Pucciniomycetes</taxon>
        <taxon>Pucciniales</taxon>
        <taxon>Pucciniaceae</taxon>
        <taxon>Puccinia</taxon>
    </lineage>
</organism>
<feature type="compositionally biased region" description="Polar residues" evidence="1">
    <location>
        <begin position="65"/>
        <end position="77"/>
    </location>
</feature>
<feature type="region of interest" description="Disordered" evidence="1">
    <location>
        <begin position="1"/>
        <end position="88"/>
    </location>
</feature>
<name>A0A2N5UPV0_9BASI</name>
<dbReference type="Proteomes" id="UP000235392">
    <property type="component" value="Unassembled WGS sequence"/>
</dbReference>